<dbReference type="Proteomes" id="UP001204579">
    <property type="component" value="Unassembled WGS sequence"/>
</dbReference>
<protein>
    <submittedName>
        <fullName evidence="2">TlpA family protein disulfide reductase</fullName>
    </submittedName>
</protein>
<dbReference type="GO" id="GO:0016209">
    <property type="term" value="F:antioxidant activity"/>
    <property type="evidence" value="ECO:0007669"/>
    <property type="project" value="InterPro"/>
</dbReference>
<gene>
    <name evidence="2" type="ORF">NW209_06970</name>
</gene>
<sequence length="177" mass="20275">MNRLGFVLLMWLGCISCIRENVGESIQYVQPGDRLPDFTVELSDGTILSRHSLVGKVSVLVFFHTECPDCQRELPVVQKLYEYYREDARVEIVCISREEAADEVAMYWRQHELTLPYSAQPDRNVYALFSEEGIPLVYISDADGIVRYLFTDDPIASYTDLYEAVSVLVEQDLPLPL</sequence>
<evidence type="ECO:0000313" key="2">
    <source>
        <dbReference type="EMBL" id="MCR8873752.1"/>
    </source>
</evidence>
<dbReference type="InterPro" id="IPR050553">
    <property type="entry name" value="Thioredoxin_ResA/DsbE_sf"/>
</dbReference>
<dbReference type="Gene3D" id="3.40.30.10">
    <property type="entry name" value="Glutaredoxin"/>
    <property type="match status" value="1"/>
</dbReference>
<evidence type="ECO:0000313" key="3">
    <source>
        <dbReference type="Proteomes" id="UP001204579"/>
    </source>
</evidence>
<dbReference type="PANTHER" id="PTHR42852">
    <property type="entry name" value="THIOL:DISULFIDE INTERCHANGE PROTEIN DSBE"/>
    <property type="match status" value="1"/>
</dbReference>
<proteinExistence type="predicted"/>
<dbReference type="EMBL" id="JANRHJ010000007">
    <property type="protein sequence ID" value="MCR8873752.1"/>
    <property type="molecule type" value="Genomic_DNA"/>
</dbReference>
<keyword evidence="3" id="KW-1185">Reference proteome</keyword>
<feature type="domain" description="Thioredoxin" evidence="1">
    <location>
        <begin position="29"/>
        <end position="170"/>
    </location>
</feature>
<dbReference type="SUPFAM" id="SSF52833">
    <property type="entry name" value="Thioredoxin-like"/>
    <property type="match status" value="1"/>
</dbReference>
<dbReference type="InterPro" id="IPR013766">
    <property type="entry name" value="Thioredoxin_domain"/>
</dbReference>
<dbReference type="PANTHER" id="PTHR42852:SF17">
    <property type="entry name" value="THIOREDOXIN-LIKE PROTEIN HI_1115"/>
    <property type="match status" value="1"/>
</dbReference>
<dbReference type="CDD" id="cd02966">
    <property type="entry name" value="TlpA_like_family"/>
    <property type="match status" value="1"/>
</dbReference>
<dbReference type="InterPro" id="IPR036249">
    <property type="entry name" value="Thioredoxin-like_sf"/>
</dbReference>
<accession>A0AAW5N3M5</accession>
<name>A0AAW5N3M5_9BACT</name>
<dbReference type="InterPro" id="IPR000866">
    <property type="entry name" value="AhpC/TSA"/>
</dbReference>
<dbReference type="GeneID" id="82444689"/>
<dbReference type="Pfam" id="PF00578">
    <property type="entry name" value="AhpC-TSA"/>
    <property type="match status" value="1"/>
</dbReference>
<dbReference type="AlphaFoldDB" id="A0AAW5N3M5"/>
<dbReference type="PROSITE" id="PS51352">
    <property type="entry name" value="THIOREDOXIN_2"/>
    <property type="match status" value="1"/>
</dbReference>
<reference evidence="2 3" key="1">
    <citation type="submission" date="2022-08" db="EMBL/GenBank/DDBJ databases">
        <authorList>
            <person name="Zeman M."/>
            <person name="Kubasova T."/>
        </authorList>
    </citation>
    <scope>NUCLEOTIDE SEQUENCE [LARGE SCALE GENOMIC DNA]</scope>
    <source>
        <strain evidence="2 3">ET62</strain>
    </source>
</reference>
<dbReference type="RefSeq" id="WP_018710829.1">
    <property type="nucleotide sequence ID" value="NZ_CALULB010000003.1"/>
</dbReference>
<evidence type="ECO:0000259" key="1">
    <source>
        <dbReference type="PROSITE" id="PS51352"/>
    </source>
</evidence>
<comment type="caution">
    <text evidence="2">The sequence shown here is derived from an EMBL/GenBank/DDBJ whole genome shotgun (WGS) entry which is preliminary data.</text>
</comment>
<organism evidence="2 3">
    <name type="scientific">Phocaeicola barnesiae</name>
    <dbReference type="NCBI Taxonomy" id="376804"/>
    <lineage>
        <taxon>Bacteria</taxon>
        <taxon>Pseudomonadati</taxon>
        <taxon>Bacteroidota</taxon>
        <taxon>Bacteroidia</taxon>
        <taxon>Bacteroidales</taxon>
        <taxon>Bacteroidaceae</taxon>
        <taxon>Phocaeicola</taxon>
    </lineage>
</organism>
<dbReference type="GO" id="GO:0016491">
    <property type="term" value="F:oxidoreductase activity"/>
    <property type="evidence" value="ECO:0007669"/>
    <property type="project" value="InterPro"/>
</dbReference>